<proteinExistence type="inferred from homology"/>
<dbReference type="PANTHER" id="PTHR24228:SF74">
    <property type="entry name" value="G-PROTEIN COUPLED RECEPTORS FAMILY 1 PROFILE DOMAIN-CONTAINING PROTEIN"/>
    <property type="match status" value="1"/>
</dbReference>
<dbReference type="PROSITE" id="PS00237">
    <property type="entry name" value="G_PROTEIN_RECEP_F1_1"/>
    <property type="match status" value="1"/>
</dbReference>
<feature type="region of interest" description="Disordered" evidence="10">
    <location>
        <begin position="753"/>
        <end position="808"/>
    </location>
</feature>
<dbReference type="SUPFAM" id="SSF81321">
    <property type="entry name" value="Family A G protein-coupled receptor-like"/>
    <property type="match status" value="2"/>
</dbReference>
<evidence type="ECO:0000313" key="13">
    <source>
        <dbReference type="EMBL" id="CAK8683427.1"/>
    </source>
</evidence>
<dbReference type="InterPro" id="IPR017452">
    <property type="entry name" value="GPCR_Rhodpsn_7TM"/>
</dbReference>
<feature type="compositionally biased region" description="Basic and acidic residues" evidence="10">
    <location>
        <begin position="341"/>
        <end position="353"/>
    </location>
</feature>
<keyword evidence="2" id="KW-1003">Cell membrane</keyword>
<name>A0ABP0FXF7_CLALP</name>
<dbReference type="PRINTS" id="PR00237">
    <property type="entry name" value="GPCRRHODOPSN"/>
</dbReference>
<feature type="region of interest" description="Disordered" evidence="10">
    <location>
        <begin position="341"/>
        <end position="376"/>
    </location>
</feature>
<evidence type="ECO:0000256" key="2">
    <source>
        <dbReference type="ARBA" id="ARBA00022475"/>
    </source>
</evidence>
<protein>
    <recommendedName>
        <fullName evidence="12">G-protein coupled receptors family 1 profile domain-containing protein</fullName>
    </recommendedName>
</protein>
<sequence length="1086" mass="122971">MTEATKFINLSSANITATGPYATATGLPSSWLSIFGFMLAIAMAFLGTLGNSVTIAAYKRNRKLQTSYNHLITNLCAVDLVFSALVLPLTAPFHVTKQEIYPHEVCSAIGYLYASVMSSSVLNLVFIAINRYIGIVHSSRYRIAFAKELLKWWIVAVWVSTPVLYSPFLIKNSLLWRKSNLACTITTRLDDESKKIYQVLIDVTLQLVPTVTLVVLYRAILRKVKKCRKTVERYPSPMSHTPSWDETKKISKSLCRTPRRSSPIIIDKNDSLATQKQLSSPTDNKSMTYLQVPSTTSTPVKRVGSVSSLQQNRDLPQRRLLSVTSETEDVAKSVPDLHVDDKGHGLCKEEQNQSRRKSCGDETDLENPHKLPLVTSQRPRRRIVMAMRELQIMSTIDSETNSRTFSSIDQGDESPDLKQALTVYRQENETAAFKEGEESDNPTHKEENNENENAILKPKESSLKEEKLTGTQQHKPHINNSNRRRKMASLQIPVLEEVVEYNCNDIQDKQIMTPFSQTTVKLRPFSTQNHLPRQHAVTKESPEEKKGKELKEKFIDEEVGDDAVQKCTTKFVPNNMEPGRANNKLELASSQTTKCTERSKTSPEKSKSEDDEENDISLQERPQLARRRGKWSLSLQRSSIRQFRWGRAKSEGADPLRMSLKWAWNRRRESPNIKIVVEHATSGDTPNQSFCEDKLEVSNDNLNEINLAVKDVTCQVHRDDNRREDGSCETDDKEPCVAKNCGHWQIIRQMLSIKHSTPGSSSRTNSNRNSDKSSSDRSKPSQKLKSNPISSTSIRSSNGECISLNGNTGTRTRDGAKYVLKLTEVEQETLSKCMLSRSKTKALSSDPVAESSEFIISEERRSSVTSRVYRYSIGSDEGVSALSRQGSFSYISTANEYTRKSNIGRASPREMDKNSTKKLQRKGSVYRNWKRKSLNLPFGFSSTSKDSSRNRTRKKRRAAEKHLAYSGCIICITLAICVLPSLVTDILYNLYAIDVHPDILYTITIVSWLHVVINPLLYGGLNPQYRREFRRMWRDARNCCQLRGCRGIDVNDTSSQMNSTVGWNSRSWYPASWWDGRSSKRPSFAA</sequence>
<evidence type="ECO:0000256" key="10">
    <source>
        <dbReference type="SAM" id="MobiDB-lite"/>
    </source>
</evidence>
<evidence type="ECO:0000256" key="7">
    <source>
        <dbReference type="ARBA" id="ARBA00023170"/>
    </source>
</evidence>
<keyword evidence="6 11" id="KW-0472">Membrane</keyword>
<dbReference type="Pfam" id="PF00001">
    <property type="entry name" value="7tm_1"/>
    <property type="match status" value="1"/>
</dbReference>
<evidence type="ECO:0000313" key="14">
    <source>
        <dbReference type="Proteomes" id="UP001642483"/>
    </source>
</evidence>
<dbReference type="PANTHER" id="PTHR24228">
    <property type="entry name" value="B2 BRADYKININ RECEPTOR/ANGIOTENSIN II RECEPTOR"/>
    <property type="match status" value="1"/>
</dbReference>
<feature type="transmembrane region" description="Helical" evidence="11">
    <location>
        <begin position="71"/>
        <end position="91"/>
    </location>
</feature>
<evidence type="ECO:0000256" key="9">
    <source>
        <dbReference type="RuleBase" id="RU000688"/>
    </source>
</evidence>
<feature type="transmembrane region" description="Helical" evidence="11">
    <location>
        <begin position="963"/>
        <end position="987"/>
    </location>
</feature>
<feature type="compositionally biased region" description="Low complexity" evidence="10">
    <location>
        <begin position="756"/>
        <end position="768"/>
    </location>
</feature>
<evidence type="ECO:0000256" key="3">
    <source>
        <dbReference type="ARBA" id="ARBA00022692"/>
    </source>
</evidence>
<keyword evidence="14" id="KW-1185">Reference proteome</keyword>
<evidence type="ECO:0000259" key="12">
    <source>
        <dbReference type="PROSITE" id="PS50262"/>
    </source>
</evidence>
<keyword evidence="5 9" id="KW-0297">G-protein coupled receptor</keyword>
<evidence type="ECO:0000256" key="11">
    <source>
        <dbReference type="SAM" id="Phobius"/>
    </source>
</evidence>
<feature type="compositionally biased region" description="Polar residues" evidence="10">
    <location>
        <begin position="271"/>
        <end position="312"/>
    </location>
</feature>
<reference evidence="13 14" key="1">
    <citation type="submission" date="2024-02" db="EMBL/GenBank/DDBJ databases">
        <authorList>
            <person name="Daric V."/>
            <person name="Darras S."/>
        </authorList>
    </citation>
    <scope>NUCLEOTIDE SEQUENCE [LARGE SCALE GENOMIC DNA]</scope>
</reference>
<keyword evidence="4 11" id="KW-1133">Transmembrane helix</keyword>
<feature type="region of interest" description="Disordered" evidence="10">
    <location>
        <begin position="265"/>
        <end position="312"/>
    </location>
</feature>
<comment type="similarity">
    <text evidence="9">Belongs to the G-protein coupled receptor 1 family.</text>
</comment>
<gene>
    <name evidence="13" type="ORF">CVLEPA_LOCUS14503</name>
</gene>
<evidence type="ECO:0000256" key="8">
    <source>
        <dbReference type="ARBA" id="ARBA00023224"/>
    </source>
</evidence>
<keyword evidence="3 9" id="KW-0812">Transmembrane</keyword>
<dbReference type="CDD" id="cd00637">
    <property type="entry name" value="7tm_classA_rhodopsin-like"/>
    <property type="match status" value="1"/>
</dbReference>
<feature type="compositionally biased region" description="Basic and acidic residues" evidence="10">
    <location>
        <begin position="432"/>
        <end position="448"/>
    </location>
</feature>
<evidence type="ECO:0000256" key="1">
    <source>
        <dbReference type="ARBA" id="ARBA00004651"/>
    </source>
</evidence>
<feature type="transmembrane region" description="Helical" evidence="11">
    <location>
        <begin position="30"/>
        <end position="50"/>
    </location>
</feature>
<dbReference type="PROSITE" id="PS50262">
    <property type="entry name" value="G_PROTEIN_RECEP_F1_2"/>
    <property type="match status" value="1"/>
</dbReference>
<accession>A0ABP0FXF7</accession>
<feature type="transmembrane region" description="Helical" evidence="11">
    <location>
        <begin position="111"/>
        <end position="129"/>
    </location>
</feature>
<dbReference type="InterPro" id="IPR000276">
    <property type="entry name" value="GPCR_Rhodpsn"/>
</dbReference>
<evidence type="ECO:0000256" key="6">
    <source>
        <dbReference type="ARBA" id="ARBA00023136"/>
    </source>
</evidence>
<feature type="compositionally biased region" description="Basic and acidic residues" evidence="10">
    <location>
        <begin position="595"/>
        <end position="608"/>
    </location>
</feature>
<feature type="compositionally biased region" description="Low complexity" evidence="10">
    <location>
        <begin position="786"/>
        <end position="798"/>
    </location>
</feature>
<comment type="caution">
    <text evidence="13">The sequence shown here is derived from an EMBL/GenBank/DDBJ whole genome shotgun (WGS) entry which is preliminary data.</text>
</comment>
<feature type="compositionally biased region" description="Basic and acidic residues" evidence="10">
    <location>
        <begin position="457"/>
        <end position="468"/>
    </location>
</feature>
<evidence type="ECO:0000256" key="5">
    <source>
        <dbReference type="ARBA" id="ARBA00023040"/>
    </source>
</evidence>
<keyword evidence="7 9" id="KW-0675">Receptor</keyword>
<organism evidence="13 14">
    <name type="scientific">Clavelina lepadiformis</name>
    <name type="common">Light-bulb sea squirt</name>
    <name type="synonym">Ascidia lepadiformis</name>
    <dbReference type="NCBI Taxonomy" id="159417"/>
    <lineage>
        <taxon>Eukaryota</taxon>
        <taxon>Metazoa</taxon>
        <taxon>Chordata</taxon>
        <taxon>Tunicata</taxon>
        <taxon>Ascidiacea</taxon>
        <taxon>Aplousobranchia</taxon>
        <taxon>Clavelinidae</taxon>
        <taxon>Clavelina</taxon>
    </lineage>
</organism>
<evidence type="ECO:0000256" key="4">
    <source>
        <dbReference type="ARBA" id="ARBA00022989"/>
    </source>
</evidence>
<feature type="domain" description="G-protein coupled receptors family 1 profile" evidence="12">
    <location>
        <begin position="50"/>
        <end position="254"/>
    </location>
</feature>
<dbReference type="Gene3D" id="1.20.1070.10">
    <property type="entry name" value="Rhodopsin 7-helix transmembrane proteins"/>
    <property type="match status" value="2"/>
</dbReference>
<feature type="transmembrane region" description="Helical" evidence="11">
    <location>
        <begin position="150"/>
        <end position="170"/>
    </location>
</feature>
<comment type="subcellular location">
    <subcellularLocation>
        <location evidence="1">Cell membrane</location>
        <topology evidence="1">Multi-pass membrane protein</topology>
    </subcellularLocation>
</comment>
<feature type="transmembrane region" description="Helical" evidence="11">
    <location>
        <begin position="196"/>
        <end position="220"/>
    </location>
</feature>
<keyword evidence="8 9" id="KW-0807">Transducer</keyword>
<feature type="region of interest" description="Disordered" evidence="10">
    <location>
        <begin position="432"/>
        <end position="485"/>
    </location>
</feature>
<feature type="compositionally biased region" description="Basic and acidic residues" evidence="10">
    <location>
        <begin position="769"/>
        <end position="779"/>
    </location>
</feature>
<dbReference type="Proteomes" id="UP001642483">
    <property type="component" value="Unassembled WGS sequence"/>
</dbReference>
<dbReference type="EMBL" id="CAWYQH010000097">
    <property type="protein sequence ID" value="CAK8683427.1"/>
    <property type="molecule type" value="Genomic_DNA"/>
</dbReference>
<feature type="region of interest" description="Disordered" evidence="10">
    <location>
        <begin position="570"/>
        <end position="631"/>
    </location>
</feature>
<feature type="compositionally biased region" description="Basic and acidic residues" evidence="10">
    <location>
        <begin position="537"/>
        <end position="549"/>
    </location>
</feature>
<feature type="compositionally biased region" description="Basic residues" evidence="10">
    <location>
        <begin position="474"/>
        <end position="485"/>
    </location>
</feature>
<feature type="transmembrane region" description="Helical" evidence="11">
    <location>
        <begin position="999"/>
        <end position="1021"/>
    </location>
</feature>
<feature type="region of interest" description="Disordered" evidence="10">
    <location>
        <begin position="530"/>
        <end position="549"/>
    </location>
</feature>